<organism evidence="2 3">
    <name type="scientific">Sinosporangium album</name>
    <dbReference type="NCBI Taxonomy" id="504805"/>
    <lineage>
        <taxon>Bacteria</taxon>
        <taxon>Bacillati</taxon>
        <taxon>Actinomycetota</taxon>
        <taxon>Actinomycetes</taxon>
        <taxon>Streptosporangiales</taxon>
        <taxon>Streptosporangiaceae</taxon>
        <taxon>Sinosporangium</taxon>
    </lineage>
</organism>
<dbReference type="Pfam" id="PF19319">
    <property type="entry name" value="DUF5919"/>
    <property type="match status" value="1"/>
</dbReference>
<feature type="domain" description="DUF5919" evidence="1">
    <location>
        <begin position="54"/>
        <end position="177"/>
    </location>
</feature>
<evidence type="ECO:0000313" key="3">
    <source>
        <dbReference type="Proteomes" id="UP000198923"/>
    </source>
</evidence>
<protein>
    <recommendedName>
        <fullName evidence="1">DUF5919 domain-containing protein</fullName>
    </recommendedName>
</protein>
<keyword evidence="3" id="KW-1185">Reference proteome</keyword>
<sequence length="182" mass="20085">LSPAQVAAASGSEVVTVYPHRWAVPQDAWGRLFASARREIGVLVYSGLFVAEDRNLVRLFADKADAGVRVRILLGDPDSAEVAQRGADEGVDEAMAARIRAALVLYRSLRARGTVEMRLHQTILYNSIYFADDELLVNTHVWGRHATDAPVMHLRKAPAGDMAALYLESFEKVWDRAVPLDS</sequence>
<proteinExistence type="predicted"/>
<dbReference type="RefSeq" id="WP_093174935.1">
    <property type="nucleotide sequence ID" value="NZ_FNCN01000042.1"/>
</dbReference>
<accession>A0A1G8J9D8</accession>
<evidence type="ECO:0000259" key="1">
    <source>
        <dbReference type="Pfam" id="PF19319"/>
    </source>
</evidence>
<dbReference type="InterPro" id="IPR045697">
    <property type="entry name" value="DUF5919"/>
</dbReference>
<name>A0A1G8J9D8_9ACTN</name>
<feature type="non-terminal residue" evidence="2">
    <location>
        <position position="1"/>
    </location>
</feature>
<dbReference type="EMBL" id="FNCN01000042">
    <property type="protein sequence ID" value="SDI27702.1"/>
    <property type="molecule type" value="Genomic_DNA"/>
</dbReference>
<reference evidence="2 3" key="1">
    <citation type="submission" date="2016-10" db="EMBL/GenBank/DDBJ databases">
        <authorList>
            <person name="de Groot N.N."/>
        </authorList>
    </citation>
    <scope>NUCLEOTIDE SEQUENCE [LARGE SCALE GENOMIC DNA]</scope>
    <source>
        <strain evidence="2 3">CPCC 201354</strain>
    </source>
</reference>
<dbReference type="AlphaFoldDB" id="A0A1G8J9D8"/>
<dbReference type="SUPFAM" id="SSF56024">
    <property type="entry name" value="Phospholipase D/nuclease"/>
    <property type="match status" value="1"/>
</dbReference>
<dbReference type="Gene3D" id="3.30.870.10">
    <property type="entry name" value="Endonuclease Chain A"/>
    <property type="match status" value="1"/>
</dbReference>
<gene>
    <name evidence="2" type="ORF">SAMN05421505_1421</name>
</gene>
<dbReference type="STRING" id="504805.SAMN05421505_1421"/>
<evidence type="ECO:0000313" key="2">
    <source>
        <dbReference type="EMBL" id="SDI27702.1"/>
    </source>
</evidence>
<dbReference type="Proteomes" id="UP000198923">
    <property type="component" value="Unassembled WGS sequence"/>
</dbReference>